<sequence length="313" mass="33795">MPTSEGICSACGALTNLNLSGDGSWVVVTPSTGDDASIAGGDSPVTGDDTPTTDDSPATGDDTPTTGDSPATGDDTPATTDDSPIAGDGSPVTGDTSSLSQSPSAASSDNTTSVGPELYARAHRLLASSRGGNSLYPGEIGPSLLRMFVNLKFPTARQIERIDDFMTGREELHRFTDRTIAIRDLHPPKGASSIWDWDRKPWMEGCTYRGKSHHRRSETVAMITNLDREKPPSFEDLDGYKFGKFVAPHDPRAVLQLLQVPGEKRPWLHPFYSIAAAFDETHLDVQEIRSRLEILKHYCSGYLEGRNASVSRS</sequence>
<feature type="compositionally biased region" description="Low complexity" evidence="1">
    <location>
        <begin position="97"/>
        <end position="108"/>
    </location>
</feature>
<keyword evidence="3" id="KW-1185">Reference proteome</keyword>
<proteinExistence type="predicted"/>
<evidence type="ECO:0000256" key="1">
    <source>
        <dbReference type="SAM" id="MobiDB-lite"/>
    </source>
</evidence>
<dbReference type="Gene3D" id="2.150.10.10">
    <property type="entry name" value="Serralysin-like metalloprotease, C-terminal"/>
    <property type="match status" value="1"/>
</dbReference>
<feature type="compositionally biased region" description="Low complexity" evidence="1">
    <location>
        <begin position="40"/>
        <end position="84"/>
    </location>
</feature>
<dbReference type="EMBL" id="MU864413">
    <property type="protein sequence ID" value="KAK4186908.1"/>
    <property type="molecule type" value="Genomic_DNA"/>
</dbReference>
<comment type="caution">
    <text evidence="2">The sequence shown here is derived from an EMBL/GenBank/DDBJ whole genome shotgun (WGS) entry which is preliminary data.</text>
</comment>
<dbReference type="Proteomes" id="UP001302126">
    <property type="component" value="Unassembled WGS sequence"/>
</dbReference>
<dbReference type="AlphaFoldDB" id="A0AAN7AH01"/>
<feature type="region of interest" description="Disordered" evidence="1">
    <location>
        <begin position="30"/>
        <end position="113"/>
    </location>
</feature>
<dbReference type="InterPro" id="IPR011049">
    <property type="entry name" value="Serralysin-like_metalloprot_C"/>
</dbReference>
<evidence type="ECO:0000313" key="3">
    <source>
        <dbReference type="Proteomes" id="UP001302126"/>
    </source>
</evidence>
<protein>
    <submittedName>
        <fullName evidence="2">Uncharacterized protein</fullName>
    </submittedName>
</protein>
<organism evidence="2 3">
    <name type="scientific">Podospora australis</name>
    <dbReference type="NCBI Taxonomy" id="1536484"/>
    <lineage>
        <taxon>Eukaryota</taxon>
        <taxon>Fungi</taxon>
        <taxon>Dikarya</taxon>
        <taxon>Ascomycota</taxon>
        <taxon>Pezizomycotina</taxon>
        <taxon>Sordariomycetes</taxon>
        <taxon>Sordariomycetidae</taxon>
        <taxon>Sordariales</taxon>
        <taxon>Podosporaceae</taxon>
        <taxon>Podospora</taxon>
    </lineage>
</organism>
<accession>A0AAN7AH01</accession>
<name>A0AAN7AH01_9PEZI</name>
<reference evidence="2" key="2">
    <citation type="submission" date="2023-05" db="EMBL/GenBank/DDBJ databases">
        <authorList>
            <consortium name="Lawrence Berkeley National Laboratory"/>
            <person name="Steindorff A."/>
            <person name="Hensen N."/>
            <person name="Bonometti L."/>
            <person name="Westerberg I."/>
            <person name="Brannstrom I.O."/>
            <person name="Guillou S."/>
            <person name="Cros-Aarteil S."/>
            <person name="Calhoun S."/>
            <person name="Haridas S."/>
            <person name="Kuo A."/>
            <person name="Mondo S."/>
            <person name="Pangilinan J."/>
            <person name="Riley R."/>
            <person name="Labutti K."/>
            <person name="Andreopoulos B."/>
            <person name="Lipzen A."/>
            <person name="Chen C."/>
            <person name="Yanf M."/>
            <person name="Daum C."/>
            <person name="Ng V."/>
            <person name="Clum A."/>
            <person name="Ohm R."/>
            <person name="Martin F."/>
            <person name="Silar P."/>
            <person name="Natvig D."/>
            <person name="Lalanne C."/>
            <person name="Gautier V."/>
            <person name="Ament-Velasquez S.L."/>
            <person name="Kruys A."/>
            <person name="Hutchinson M.I."/>
            <person name="Powell A.J."/>
            <person name="Barry K."/>
            <person name="Miller A.N."/>
            <person name="Grigoriev I.V."/>
            <person name="Debuchy R."/>
            <person name="Gladieux P."/>
            <person name="Thoren M.H."/>
            <person name="Johannesson H."/>
        </authorList>
    </citation>
    <scope>NUCLEOTIDE SEQUENCE</scope>
    <source>
        <strain evidence="2">PSN309</strain>
    </source>
</reference>
<gene>
    <name evidence="2" type="ORF">QBC35DRAFT_452845</name>
</gene>
<reference evidence="2" key="1">
    <citation type="journal article" date="2023" name="Mol. Phylogenet. Evol.">
        <title>Genome-scale phylogeny and comparative genomics of the fungal order Sordariales.</title>
        <authorList>
            <person name="Hensen N."/>
            <person name="Bonometti L."/>
            <person name="Westerberg I."/>
            <person name="Brannstrom I.O."/>
            <person name="Guillou S."/>
            <person name="Cros-Aarteil S."/>
            <person name="Calhoun S."/>
            <person name="Haridas S."/>
            <person name="Kuo A."/>
            <person name="Mondo S."/>
            <person name="Pangilinan J."/>
            <person name="Riley R."/>
            <person name="LaButti K."/>
            <person name="Andreopoulos B."/>
            <person name="Lipzen A."/>
            <person name="Chen C."/>
            <person name="Yan M."/>
            <person name="Daum C."/>
            <person name="Ng V."/>
            <person name="Clum A."/>
            <person name="Steindorff A."/>
            <person name="Ohm R.A."/>
            <person name="Martin F."/>
            <person name="Silar P."/>
            <person name="Natvig D.O."/>
            <person name="Lalanne C."/>
            <person name="Gautier V."/>
            <person name="Ament-Velasquez S.L."/>
            <person name="Kruys A."/>
            <person name="Hutchinson M.I."/>
            <person name="Powell A.J."/>
            <person name="Barry K."/>
            <person name="Miller A.N."/>
            <person name="Grigoriev I.V."/>
            <person name="Debuchy R."/>
            <person name="Gladieux P."/>
            <person name="Hiltunen Thoren M."/>
            <person name="Johannesson H."/>
        </authorList>
    </citation>
    <scope>NUCLEOTIDE SEQUENCE</scope>
    <source>
        <strain evidence="2">PSN309</strain>
    </source>
</reference>
<evidence type="ECO:0000313" key="2">
    <source>
        <dbReference type="EMBL" id="KAK4186908.1"/>
    </source>
</evidence>
<dbReference type="SUPFAM" id="SSF101967">
    <property type="entry name" value="Adhesin YadA, collagen-binding domain"/>
    <property type="match status" value="1"/>
</dbReference>